<dbReference type="EMBL" id="AYRZ02000012">
    <property type="protein sequence ID" value="PHT66855.1"/>
    <property type="molecule type" value="Genomic_DNA"/>
</dbReference>
<dbReference type="Gramene" id="PHT66855">
    <property type="protein sequence ID" value="PHT66855"/>
    <property type="gene ID" value="T459_31280"/>
</dbReference>
<dbReference type="Proteomes" id="UP000222542">
    <property type="component" value="Unassembled WGS sequence"/>
</dbReference>
<reference evidence="1 2" key="1">
    <citation type="journal article" date="2014" name="Nat. Genet.">
        <title>Genome sequence of the hot pepper provides insights into the evolution of pungency in Capsicum species.</title>
        <authorList>
            <person name="Kim S."/>
            <person name="Park M."/>
            <person name="Yeom S.I."/>
            <person name="Kim Y.M."/>
            <person name="Lee J.M."/>
            <person name="Lee H.A."/>
            <person name="Seo E."/>
            <person name="Choi J."/>
            <person name="Cheong K."/>
            <person name="Kim K.T."/>
            <person name="Jung K."/>
            <person name="Lee G.W."/>
            <person name="Oh S.K."/>
            <person name="Bae C."/>
            <person name="Kim S.B."/>
            <person name="Lee H.Y."/>
            <person name="Kim S.Y."/>
            <person name="Kim M.S."/>
            <person name="Kang B.C."/>
            <person name="Jo Y.D."/>
            <person name="Yang H.B."/>
            <person name="Jeong H.J."/>
            <person name="Kang W.H."/>
            <person name="Kwon J.K."/>
            <person name="Shin C."/>
            <person name="Lim J.Y."/>
            <person name="Park J.H."/>
            <person name="Huh J.H."/>
            <person name="Kim J.S."/>
            <person name="Kim B.D."/>
            <person name="Cohen O."/>
            <person name="Paran I."/>
            <person name="Suh M.C."/>
            <person name="Lee S.B."/>
            <person name="Kim Y.K."/>
            <person name="Shin Y."/>
            <person name="Noh S.J."/>
            <person name="Park J."/>
            <person name="Seo Y.S."/>
            <person name="Kwon S.Y."/>
            <person name="Kim H.A."/>
            <person name="Park J.M."/>
            <person name="Kim H.J."/>
            <person name="Choi S.B."/>
            <person name="Bosland P.W."/>
            <person name="Reeves G."/>
            <person name="Jo S.H."/>
            <person name="Lee B.W."/>
            <person name="Cho H.T."/>
            <person name="Choi H.S."/>
            <person name="Lee M.S."/>
            <person name="Yu Y."/>
            <person name="Do Choi Y."/>
            <person name="Park B.S."/>
            <person name="van Deynze A."/>
            <person name="Ashrafi H."/>
            <person name="Hill T."/>
            <person name="Kim W.T."/>
            <person name="Pai H.S."/>
            <person name="Ahn H.K."/>
            <person name="Yeam I."/>
            <person name="Giovannoni J.J."/>
            <person name="Rose J.K."/>
            <person name="Sorensen I."/>
            <person name="Lee S.J."/>
            <person name="Kim R.W."/>
            <person name="Choi I.Y."/>
            <person name="Choi B.S."/>
            <person name="Lim J.S."/>
            <person name="Lee Y.H."/>
            <person name="Choi D."/>
        </authorList>
    </citation>
    <scope>NUCLEOTIDE SEQUENCE [LARGE SCALE GENOMIC DNA]</scope>
    <source>
        <strain evidence="2">cv. CM334</strain>
    </source>
</reference>
<dbReference type="STRING" id="4072.A0A2G2YAS4"/>
<dbReference type="GO" id="GO:0009507">
    <property type="term" value="C:chloroplast"/>
    <property type="evidence" value="ECO:0000318"/>
    <property type="project" value="GO_Central"/>
</dbReference>
<gene>
    <name evidence="1" type="ORF">T459_31280</name>
</gene>
<dbReference type="GO" id="GO:0004765">
    <property type="term" value="F:shikimate kinase activity"/>
    <property type="evidence" value="ECO:0000318"/>
    <property type="project" value="GO_Central"/>
</dbReference>
<evidence type="ECO:0000313" key="1">
    <source>
        <dbReference type="EMBL" id="PHT66855.1"/>
    </source>
</evidence>
<accession>A0A2G2YAS4</accession>
<organism evidence="1 2">
    <name type="scientific">Capsicum annuum</name>
    <name type="common">Capsicum pepper</name>
    <dbReference type="NCBI Taxonomy" id="4072"/>
    <lineage>
        <taxon>Eukaryota</taxon>
        <taxon>Viridiplantae</taxon>
        <taxon>Streptophyta</taxon>
        <taxon>Embryophyta</taxon>
        <taxon>Tracheophyta</taxon>
        <taxon>Spermatophyta</taxon>
        <taxon>Magnoliopsida</taxon>
        <taxon>eudicotyledons</taxon>
        <taxon>Gunneridae</taxon>
        <taxon>Pentapetalae</taxon>
        <taxon>asterids</taxon>
        <taxon>lamiids</taxon>
        <taxon>Solanales</taxon>
        <taxon>Solanaceae</taxon>
        <taxon>Solanoideae</taxon>
        <taxon>Capsiceae</taxon>
        <taxon>Capsicum</taxon>
    </lineage>
</organism>
<keyword evidence="2" id="KW-1185">Reference proteome</keyword>
<reference evidence="1 2" key="2">
    <citation type="journal article" date="2017" name="Genome Biol.">
        <title>New reference genome sequences of hot pepper reveal the massive evolution of plant disease-resistance genes by retroduplication.</title>
        <authorList>
            <person name="Kim S."/>
            <person name="Park J."/>
            <person name="Yeom S.I."/>
            <person name="Kim Y.M."/>
            <person name="Seo E."/>
            <person name="Kim K.T."/>
            <person name="Kim M.S."/>
            <person name="Lee J.M."/>
            <person name="Cheong K."/>
            <person name="Shin H.S."/>
            <person name="Kim S.B."/>
            <person name="Han K."/>
            <person name="Lee J."/>
            <person name="Park M."/>
            <person name="Lee H.A."/>
            <person name="Lee H.Y."/>
            <person name="Lee Y."/>
            <person name="Oh S."/>
            <person name="Lee J.H."/>
            <person name="Choi E."/>
            <person name="Choi E."/>
            <person name="Lee S.E."/>
            <person name="Jeon J."/>
            <person name="Kim H."/>
            <person name="Choi G."/>
            <person name="Song H."/>
            <person name="Lee J."/>
            <person name="Lee S.C."/>
            <person name="Kwon J.K."/>
            <person name="Lee H.Y."/>
            <person name="Koo N."/>
            <person name="Hong Y."/>
            <person name="Kim R.W."/>
            <person name="Kang W.H."/>
            <person name="Huh J.H."/>
            <person name="Kang B.C."/>
            <person name="Yang T.J."/>
            <person name="Lee Y.H."/>
            <person name="Bennetzen J.L."/>
            <person name="Choi D."/>
        </authorList>
    </citation>
    <scope>NUCLEOTIDE SEQUENCE [LARGE SCALE GENOMIC DNA]</scope>
    <source>
        <strain evidence="2">cv. CM334</strain>
    </source>
</reference>
<evidence type="ECO:0000313" key="2">
    <source>
        <dbReference type="Proteomes" id="UP000222542"/>
    </source>
</evidence>
<dbReference type="AlphaFoldDB" id="A0A2G2YAS4"/>
<proteinExistence type="predicted"/>
<name>A0A2G2YAS4_CAPAN</name>
<comment type="caution">
    <text evidence="1">The sequence shown here is derived from an EMBL/GenBank/DDBJ whole genome shotgun (WGS) entry which is preliminary data.</text>
</comment>
<sequence length="155" mass="17620">MLCFFYNCPPKDVMSLECVHNYKASVLESECLSASIEEIETLKNKAEEVEEYLDGQCVYLVGQFTDVSHANPRFIHFWYPNFGRNTGIFLFRLTEVLQKLSLMHRLIAQGTKSRPLLHEESGGDAVGISCFDLYVLPVDTSFVFEAANYFNGQEG</sequence>
<protein>
    <submittedName>
        <fullName evidence="1">Uncharacterized protein</fullName>
    </submittedName>
</protein>